<dbReference type="SUPFAM" id="SSF48695">
    <property type="entry name" value="Multiheme cytochromes"/>
    <property type="match status" value="1"/>
</dbReference>
<feature type="binding site" description="covalent" evidence="13">
    <location>
        <position position="180"/>
    </location>
    <ligand>
        <name>heme</name>
        <dbReference type="ChEBI" id="CHEBI:30413"/>
        <label>4</label>
    </ligand>
</feature>
<evidence type="ECO:0000256" key="3">
    <source>
        <dbReference type="ARBA" id="ARBA00022448"/>
    </source>
</evidence>
<dbReference type="PANTHER" id="PTHR30333">
    <property type="entry name" value="CYTOCHROME C-TYPE PROTEIN"/>
    <property type="match status" value="1"/>
</dbReference>
<evidence type="ECO:0000256" key="10">
    <source>
        <dbReference type="ARBA" id="ARBA00023004"/>
    </source>
</evidence>
<dbReference type="GO" id="GO:0009055">
    <property type="term" value="F:electron transfer activity"/>
    <property type="evidence" value="ECO:0007669"/>
    <property type="project" value="TreeGrafter"/>
</dbReference>
<feature type="binding site" description="covalent" evidence="13">
    <location>
        <position position="58"/>
    </location>
    <ligand>
        <name>heme</name>
        <dbReference type="ChEBI" id="CHEBI:30413"/>
        <label>1</label>
    </ligand>
</feature>
<feature type="binding site" description="axial binding residue" evidence="14">
    <location>
        <position position="61"/>
    </location>
    <ligand>
        <name>heme</name>
        <dbReference type="ChEBI" id="CHEBI:30413"/>
        <label>1</label>
    </ligand>
    <ligandPart>
        <name>Fe</name>
        <dbReference type="ChEBI" id="CHEBI:18248"/>
    </ligandPart>
</feature>
<feature type="binding site" description="covalent" evidence="13">
    <location>
        <position position="148"/>
    </location>
    <ligand>
        <name>heme</name>
        <dbReference type="ChEBI" id="CHEBI:30413"/>
        <label>3</label>
    </ligand>
</feature>
<name>A0A6F8VD44_9PROT</name>
<keyword evidence="7 12" id="KW-0479">Metal-binding</keyword>
<keyword evidence="8 12" id="KW-0249">Electron transport</keyword>
<reference evidence="18" key="1">
    <citation type="submission" date="2020-03" db="EMBL/GenBank/DDBJ databases">
        <title>Complete genome sequence of sulfur-oxidizing bacterium skT11.</title>
        <authorList>
            <person name="Kanda M."/>
            <person name="Kojima H."/>
            <person name="Fukui M."/>
        </authorList>
    </citation>
    <scope>NUCLEOTIDE SEQUENCE [LARGE SCALE GENOMIC DNA]</scope>
    <source>
        <strain evidence="18">skT11</strain>
    </source>
</reference>
<feature type="domain" description="NapC/NirT cytochrome c N-terminal" evidence="16">
    <location>
        <begin position="18"/>
        <end position="190"/>
    </location>
</feature>
<comment type="cofactor">
    <cofactor evidence="13">
        <name>heme</name>
        <dbReference type="ChEBI" id="CHEBI:30413"/>
    </cofactor>
    <text evidence="13">Binds 4 heme groups per subunit.</text>
</comment>
<feature type="binding site" description="axial binding residue" evidence="14">
    <location>
        <position position="149"/>
    </location>
    <ligand>
        <name>heme</name>
        <dbReference type="ChEBI" id="CHEBI:30413"/>
        <label>3</label>
    </ligand>
    <ligandPart>
        <name>Fe</name>
        <dbReference type="ChEBI" id="CHEBI:18248"/>
    </ligandPart>
</feature>
<evidence type="ECO:0000256" key="9">
    <source>
        <dbReference type="ARBA" id="ARBA00022989"/>
    </source>
</evidence>
<proteinExistence type="inferred from homology"/>
<dbReference type="GO" id="GO:0005886">
    <property type="term" value="C:plasma membrane"/>
    <property type="evidence" value="ECO:0007669"/>
    <property type="project" value="UniProtKB-SubCell"/>
</dbReference>
<feature type="binding site" description="axial binding residue" evidence="14">
    <location>
        <position position="181"/>
    </location>
    <ligand>
        <name>heme</name>
        <dbReference type="ChEBI" id="CHEBI:30413"/>
        <label>4</label>
    </ligand>
    <ligandPart>
        <name>Fe</name>
        <dbReference type="ChEBI" id="CHEBI:18248"/>
    </ligandPart>
</feature>
<keyword evidence="9 15" id="KW-1133">Transmembrane helix</keyword>
<protein>
    <recommendedName>
        <fullName evidence="12">Cytochrome c-type protein</fullName>
    </recommendedName>
</protein>
<sequence>MDSNPGSLKRAWIFLRRPSAKYSILTLLVAGFFSGIIFWGGFNTGMEATNKLEFCVSCHEMRDTVYQEYKKSVHYSNRSGVRAVCSDCHVPKDWGHKMLRKIQASNEVWEKITGFVDTPEKFEKHRMELATHEWARMKGSDSRECRNCHSFDAMSGDKQKQTVFNKHMKAKAEGQTCIDCHKGIAHHLPKEYRDPDEE</sequence>
<feature type="binding site" description="covalent" evidence="13">
    <location>
        <position position="85"/>
    </location>
    <ligand>
        <name>heme</name>
        <dbReference type="ChEBI" id="CHEBI:30413"/>
        <label>2</label>
    </ligand>
</feature>
<evidence type="ECO:0000256" key="4">
    <source>
        <dbReference type="ARBA" id="ARBA00022475"/>
    </source>
</evidence>
<evidence type="ECO:0000256" key="6">
    <source>
        <dbReference type="ARBA" id="ARBA00022692"/>
    </source>
</evidence>
<evidence type="ECO:0000256" key="2">
    <source>
        <dbReference type="ARBA" id="ARBA00007395"/>
    </source>
</evidence>
<feature type="binding site" description="covalent" evidence="13">
    <location>
        <position position="145"/>
    </location>
    <ligand>
        <name>heme</name>
        <dbReference type="ChEBI" id="CHEBI:30413"/>
        <label>3</label>
    </ligand>
</feature>
<feature type="binding site" description="covalent" evidence="13">
    <location>
        <position position="55"/>
    </location>
    <ligand>
        <name>heme</name>
        <dbReference type="ChEBI" id="CHEBI:30413"/>
        <label>1</label>
    </ligand>
</feature>
<dbReference type="PIRSF" id="PIRSF000013">
    <property type="entry name" value="4_hem_cytochrm_NapC"/>
    <property type="match status" value="1"/>
</dbReference>
<evidence type="ECO:0000313" key="17">
    <source>
        <dbReference type="EMBL" id="BCB27071.1"/>
    </source>
</evidence>
<feature type="binding site" description="covalent" evidence="13">
    <location>
        <position position="177"/>
    </location>
    <ligand>
        <name>heme</name>
        <dbReference type="ChEBI" id="CHEBI:30413"/>
        <label>4</label>
    </ligand>
</feature>
<feature type="binding site" description="covalent" evidence="13">
    <location>
        <position position="88"/>
    </location>
    <ligand>
        <name>heme</name>
        <dbReference type="ChEBI" id="CHEBI:30413"/>
        <label>2</label>
    </ligand>
</feature>
<dbReference type="InterPro" id="IPR024717">
    <property type="entry name" value="NapC/NirT/NrfH"/>
</dbReference>
<dbReference type="GO" id="GO:0046872">
    <property type="term" value="F:metal ion binding"/>
    <property type="evidence" value="ECO:0007669"/>
    <property type="project" value="UniProtKB-KW"/>
</dbReference>
<dbReference type="FunFam" id="1.10.3820.10:FF:000001">
    <property type="entry name" value="Cytochrome c-type protein"/>
    <property type="match status" value="1"/>
</dbReference>
<feature type="transmembrane region" description="Helical" evidence="15">
    <location>
        <begin position="20"/>
        <end position="42"/>
    </location>
</feature>
<evidence type="ECO:0000313" key="18">
    <source>
        <dbReference type="Proteomes" id="UP000502260"/>
    </source>
</evidence>
<dbReference type="Gene3D" id="1.10.3820.10">
    <property type="entry name" value="Di-heme elbow motif domain"/>
    <property type="match status" value="1"/>
</dbReference>
<dbReference type="KEGG" id="slac:SKTS_19570"/>
<evidence type="ECO:0000256" key="13">
    <source>
        <dbReference type="PIRSR" id="PIRSR000013-1"/>
    </source>
</evidence>
<evidence type="ECO:0000256" key="15">
    <source>
        <dbReference type="SAM" id="Phobius"/>
    </source>
</evidence>
<organism evidence="17 18">
    <name type="scientific">Sulfurimicrobium lacus</name>
    <dbReference type="NCBI Taxonomy" id="2715678"/>
    <lineage>
        <taxon>Bacteria</taxon>
        <taxon>Pseudomonadati</taxon>
        <taxon>Pseudomonadota</taxon>
        <taxon>Betaproteobacteria</taxon>
        <taxon>Nitrosomonadales</taxon>
        <taxon>Sulfuricellaceae</taxon>
        <taxon>Sulfurimicrobium</taxon>
    </lineage>
</organism>
<keyword evidence="18" id="KW-1185">Reference proteome</keyword>
<dbReference type="GO" id="GO:0020037">
    <property type="term" value="F:heme binding"/>
    <property type="evidence" value="ECO:0007669"/>
    <property type="project" value="InterPro"/>
</dbReference>
<evidence type="ECO:0000256" key="7">
    <source>
        <dbReference type="ARBA" id="ARBA00022723"/>
    </source>
</evidence>
<dbReference type="Pfam" id="PF03264">
    <property type="entry name" value="Cytochrom_NNT"/>
    <property type="match status" value="1"/>
</dbReference>
<dbReference type="InterPro" id="IPR038266">
    <property type="entry name" value="NapC/NirT_cytc_sf"/>
</dbReference>
<dbReference type="InterPro" id="IPR005126">
    <property type="entry name" value="NapC/NirT_cyt_c_N"/>
</dbReference>
<accession>A0A6F8VD44</accession>
<keyword evidence="10 12" id="KW-0408">Iron</keyword>
<keyword evidence="3 12" id="KW-0813">Transport</keyword>
<dbReference type="AlphaFoldDB" id="A0A6F8VD44"/>
<comment type="PTM">
    <text evidence="12">Binds 4 heme groups per subunit.</text>
</comment>
<evidence type="ECO:0000256" key="11">
    <source>
        <dbReference type="ARBA" id="ARBA00023136"/>
    </source>
</evidence>
<keyword evidence="6 15" id="KW-0812">Transmembrane</keyword>
<evidence type="ECO:0000256" key="12">
    <source>
        <dbReference type="PIRNR" id="PIRNR000013"/>
    </source>
</evidence>
<evidence type="ECO:0000256" key="1">
    <source>
        <dbReference type="ARBA" id="ARBA00004162"/>
    </source>
</evidence>
<feature type="binding site" description="axial binding residue" evidence="14">
    <location>
        <position position="186"/>
    </location>
    <ligand>
        <name>heme</name>
        <dbReference type="ChEBI" id="CHEBI:30413"/>
        <label>2</label>
    </ligand>
    <ligandPart>
        <name>Fe</name>
        <dbReference type="ChEBI" id="CHEBI:18248"/>
    </ligandPart>
</feature>
<keyword evidence="4" id="KW-1003">Cell membrane</keyword>
<comment type="similarity">
    <text evidence="2">Belongs to the NapC/NirT/NrfH family.</text>
</comment>
<comment type="subcellular location">
    <subcellularLocation>
        <location evidence="1">Cell membrane</location>
        <topology evidence="1">Single-pass membrane protein</topology>
    </subcellularLocation>
</comment>
<evidence type="ECO:0000256" key="14">
    <source>
        <dbReference type="PIRSR" id="PIRSR000013-2"/>
    </source>
</evidence>
<feature type="binding site" description="axial binding residue" evidence="14">
    <location>
        <position position="107"/>
    </location>
    <ligand>
        <name>heme</name>
        <dbReference type="ChEBI" id="CHEBI:30413"/>
        <label>1</label>
    </ligand>
    <ligandPart>
        <name>Fe</name>
        <dbReference type="ChEBI" id="CHEBI:18248"/>
    </ligandPart>
</feature>
<keyword evidence="11 15" id="KW-0472">Membrane</keyword>
<dbReference type="Proteomes" id="UP000502260">
    <property type="component" value="Chromosome"/>
</dbReference>
<evidence type="ECO:0000256" key="5">
    <source>
        <dbReference type="ARBA" id="ARBA00022617"/>
    </source>
</evidence>
<feature type="binding site" description="axial binding residue" evidence="14">
    <location>
        <position position="89"/>
    </location>
    <ligand>
        <name>heme</name>
        <dbReference type="ChEBI" id="CHEBI:30413"/>
        <label>2</label>
    </ligand>
    <ligandPart>
        <name>Fe</name>
        <dbReference type="ChEBI" id="CHEBI:18248"/>
    </ligandPart>
</feature>
<dbReference type="RefSeq" id="WP_173064040.1">
    <property type="nucleotide sequence ID" value="NZ_AP022853.1"/>
</dbReference>
<evidence type="ECO:0000259" key="16">
    <source>
        <dbReference type="Pfam" id="PF03264"/>
    </source>
</evidence>
<dbReference type="InterPro" id="IPR051174">
    <property type="entry name" value="Cytochrome_c-type_ET"/>
</dbReference>
<dbReference type="InterPro" id="IPR036280">
    <property type="entry name" value="Multihaem_cyt_sf"/>
</dbReference>
<gene>
    <name evidence="17" type="primary">napC_1</name>
    <name evidence="17" type="ORF">SKTS_19570</name>
</gene>
<keyword evidence="5 12" id="KW-0349">Heme</keyword>
<dbReference type="PANTHER" id="PTHR30333:SF1">
    <property type="entry name" value="CYTOCHROME C-TYPE PROTEIN NAPC"/>
    <property type="match status" value="1"/>
</dbReference>
<evidence type="ECO:0000256" key="8">
    <source>
        <dbReference type="ARBA" id="ARBA00022982"/>
    </source>
</evidence>
<dbReference type="GO" id="GO:0009061">
    <property type="term" value="P:anaerobic respiration"/>
    <property type="evidence" value="ECO:0007669"/>
    <property type="project" value="TreeGrafter"/>
</dbReference>
<dbReference type="EMBL" id="AP022853">
    <property type="protein sequence ID" value="BCB27071.1"/>
    <property type="molecule type" value="Genomic_DNA"/>
</dbReference>
<dbReference type="GO" id="GO:0019333">
    <property type="term" value="P:denitrification pathway"/>
    <property type="evidence" value="ECO:0007669"/>
    <property type="project" value="InterPro"/>
</dbReference>